<dbReference type="InterPro" id="IPR003779">
    <property type="entry name" value="CMD-like"/>
</dbReference>
<comment type="caution">
    <text evidence="3">The sequence shown here is derived from an EMBL/GenBank/DDBJ whole genome shotgun (WGS) entry which is preliminary data.</text>
</comment>
<proteinExistence type="predicted"/>
<evidence type="ECO:0000313" key="2">
    <source>
        <dbReference type="EMBL" id="KYC46311.1"/>
    </source>
</evidence>
<dbReference type="InterPro" id="IPR029032">
    <property type="entry name" value="AhpD-like"/>
</dbReference>
<dbReference type="NCBIfam" id="TIGR00778">
    <property type="entry name" value="ahpD_dom"/>
    <property type="match status" value="1"/>
</dbReference>
<evidence type="ECO:0000313" key="6">
    <source>
        <dbReference type="Proteomes" id="UP000092401"/>
    </source>
</evidence>
<accession>A0A150IX38</accession>
<feature type="domain" description="Carboxymuconolactone decarboxylase-like" evidence="1">
    <location>
        <begin position="47"/>
        <end position="110"/>
    </location>
</feature>
<dbReference type="InterPro" id="IPR004675">
    <property type="entry name" value="AhpD_core"/>
</dbReference>
<dbReference type="Pfam" id="PF02627">
    <property type="entry name" value="CMD"/>
    <property type="match status" value="1"/>
</dbReference>
<dbReference type="Proteomes" id="UP000092403">
    <property type="component" value="Unassembled WGS sequence"/>
</dbReference>
<dbReference type="GO" id="GO:0051920">
    <property type="term" value="F:peroxiredoxin activity"/>
    <property type="evidence" value="ECO:0007669"/>
    <property type="project" value="InterPro"/>
</dbReference>
<name>A0A150IPE8_9EURY</name>
<dbReference type="Gene3D" id="1.20.1290.10">
    <property type="entry name" value="AhpD-like"/>
    <property type="match status" value="1"/>
</dbReference>
<dbReference type="Proteomes" id="UP000091929">
    <property type="component" value="Unassembled WGS sequence"/>
</dbReference>
<gene>
    <name evidence="2" type="ORF">APG10_00012</name>
    <name evidence="3" type="ORF">APG11_01658</name>
    <name evidence="4" type="ORF">APG12_01594</name>
</gene>
<organism evidence="3 5">
    <name type="scientific">Candidatus Methanofastidiosum methylothiophilum</name>
    <dbReference type="NCBI Taxonomy" id="1705564"/>
    <lineage>
        <taxon>Archaea</taxon>
        <taxon>Methanobacteriati</taxon>
        <taxon>Methanobacteriota</taxon>
        <taxon>Stenosarchaea group</taxon>
        <taxon>Candidatus Methanofastidiosia</taxon>
        <taxon>Candidatus Methanofastidiosales</taxon>
        <taxon>Candidatus Methanofastidiosaceae</taxon>
        <taxon>Candidatus Methanofastidiosum</taxon>
    </lineage>
</organism>
<dbReference type="EMBL" id="LNGF01000044">
    <property type="protein sequence ID" value="KYC46820.1"/>
    <property type="molecule type" value="Genomic_DNA"/>
</dbReference>
<evidence type="ECO:0000313" key="3">
    <source>
        <dbReference type="EMBL" id="KYC46820.1"/>
    </source>
</evidence>
<dbReference type="SUPFAM" id="SSF69118">
    <property type="entry name" value="AhpD-like"/>
    <property type="match status" value="1"/>
</dbReference>
<dbReference type="PANTHER" id="PTHR33930:SF2">
    <property type="entry name" value="BLR3452 PROTEIN"/>
    <property type="match status" value="1"/>
</dbReference>
<evidence type="ECO:0000259" key="1">
    <source>
        <dbReference type="Pfam" id="PF02627"/>
    </source>
</evidence>
<dbReference type="Proteomes" id="UP000092401">
    <property type="component" value="Unassembled WGS sequence"/>
</dbReference>
<reference evidence="5 6" key="1">
    <citation type="journal article" date="2016" name="ISME J.">
        <title>Chasing the elusive Euryarchaeota class WSA2: genomes reveal a uniquely fastidious methyl-reducing methanogen.</title>
        <authorList>
            <person name="Nobu M.K."/>
            <person name="Narihiro T."/>
            <person name="Kuroda K."/>
            <person name="Mei R."/>
            <person name="Liu W.T."/>
        </authorList>
    </citation>
    <scope>NUCLEOTIDE SEQUENCE [LARGE SCALE GENOMIC DNA]</scope>
    <source>
        <strain evidence="2">B03fssc0709_Meth_Bin005</strain>
        <strain evidence="3">B15fssc0709_Meth_Bin003</strain>
        <strain evidence="4">BMIXfssc0709_Meth_Bin006</strain>
    </source>
</reference>
<sequence>MTLNVEKTLRKIEDFYGEVPFILKEISKDEKDFITSVQKLFHLMGSNKVFSPKETELFAIASAVGNNGSHCLAFHIKQALRFGATEEEIFQVILIAALMSESSSLAVGLRRLKEIKNER</sequence>
<evidence type="ECO:0000313" key="4">
    <source>
        <dbReference type="EMBL" id="KYC49254.1"/>
    </source>
</evidence>
<accession>A0A150IPE8</accession>
<dbReference type="AlphaFoldDB" id="A0A150IPE8"/>
<protein>
    <submittedName>
        <fullName evidence="3">Carboxymuconolactone decarboxylase family protein</fullName>
    </submittedName>
</protein>
<dbReference type="PANTHER" id="PTHR33930">
    <property type="entry name" value="ALKYL HYDROPEROXIDE REDUCTASE AHPD"/>
    <property type="match status" value="1"/>
</dbReference>
<evidence type="ECO:0000313" key="5">
    <source>
        <dbReference type="Proteomes" id="UP000091929"/>
    </source>
</evidence>
<accession>A0A150IMR0</accession>
<dbReference type="EMBL" id="LNGE01000001">
    <property type="protein sequence ID" value="KYC46311.1"/>
    <property type="molecule type" value="Genomic_DNA"/>
</dbReference>
<dbReference type="EMBL" id="LNJC01000041">
    <property type="protein sequence ID" value="KYC49254.1"/>
    <property type="molecule type" value="Genomic_DNA"/>
</dbReference>